<sequence>MPLYVAATHVEWLAGGGGCSRCCLEQTLGTSLIDLQFVVEIGMGKQLHGTKTDGEAHLTNGDPILRRAAPDQHPPRLRKTNLKQLPPLPSDGPVWFRRSRQTVRRHVALA</sequence>
<gene>
    <name evidence="2" type="ORF">RUN215_v1_1070013</name>
</gene>
<organism evidence="2">
    <name type="scientific">Ralstonia solanacearum</name>
    <name type="common">Pseudomonas solanacearum</name>
    <dbReference type="NCBI Taxonomy" id="305"/>
    <lineage>
        <taxon>Bacteria</taxon>
        <taxon>Pseudomonadati</taxon>
        <taxon>Pseudomonadota</taxon>
        <taxon>Betaproteobacteria</taxon>
        <taxon>Burkholderiales</taxon>
        <taxon>Burkholderiaceae</taxon>
        <taxon>Ralstonia</taxon>
        <taxon>Ralstonia solanacearum species complex</taxon>
    </lineage>
</organism>
<feature type="region of interest" description="Disordered" evidence="1">
    <location>
        <begin position="48"/>
        <end position="96"/>
    </location>
</feature>
<accession>A0A0S4WZL5</accession>
<evidence type="ECO:0000256" key="1">
    <source>
        <dbReference type="SAM" id="MobiDB-lite"/>
    </source>
</evidence>
<dbReference type="AlphaFoldDB" id="A0A0S4WZL5"/>
<dbReference type="EMBL" id="LN899820">
    <property type="protein sequence ID" value="CUV57008.1"/>
    <property type="molecule type" value="Genomic_DNA"/>
</dbReference>
<feature type="compositionally biased region" description="Basic and acidic residues" evidence="1">
    <location>
        <begin position="64"/>
        <end position="74"/>
    </location>
</feature>
<reference evidence="2" key="1">
    <citation type="submission" date="2015-10" db="EMBL/GenBank/DDBJ databases">
        <authorList>
            <person name="Gilbert D.G."/>
        </authorList>
    </citation>
    <scope>NUCLEOTIDE SEQUENCE</scope>
    <source>
        <strain evidence="2">Phyl III-seqv23</strain>
    </source>
</reference>
<protein>
    <submittedName>
        <fullName evidence="2">Uncharacterized protein</fullName>
    </submittedName>
</protein>
<evidence type="ECO:0000313" key="2">
    <source>
        <dbReference type="EMBL" id="CUV57008.1"/>
    </source>
</evidence>
<name>A0A0S4WZL5_RALSL</name>
<proteinExistence type="predicted"/>